<organism evidence="1 2">
    <name type="scientific">Puccinia sorghi</name>
    <dbReference type="NCBI Taxonomy" id="27349"/>
    <lineage>
        <taxon>Eukaryota</taxon>
        <taxon>Fungi</taxon>
        <taxon>Dikarya</taxon>
        <taxon>Basidiomycota</taxon>
        <taxon>Pucciniomycotina</taxon>
        <taxon>Pucciniomycetes</taxon>
        <taxon>Pucciniales</taxon>
        <taxon>Pucciniaceae</taxon>
        <taxon>Puccinia</taxon>
    </lineage>
</organism>
<proteinExistence type="predicted"/>
<evidence type="ECO:0000313" key="2">
    <source>
        <dbReference type="Proteomes" id="UP000037035"/>
    </source>
</evidence>
<gene>
    <name evidence="1" type="ORF">VP01_455g4</name>
</gene>
<dbReference type="EMBL" id="LAVV01009679">
    <property type="protein sequence ID" value="KNZ50182.1"/>
    <property type="molecule type" value="Genomic_DNA"/>
</dbReference>
<protein>
    <submittedName>
        <fullName evidence="1">Putative signal peptide protein</fullName>
    </submittedName>
</protein>
<sequence>MTICELVFFFSILETSCLSTVKLLVALCVEGLLSWLLWKEKLLAVKLRVLLCRCWVIYGFTAEV</sequence>
<name>A0A0L6UPK1_9BASI</name>
<comment type="caution">
    <text evidence="1">The sequence shown here is derived from an EMBL/GenBank/DDBJ whole genome shotgun (WGS) entry which is preliminary data.</text>
</comment>
<accession>A0A0L6UPK1</accession>
<dbReference type="VEuPathDB" id="FungiDB:VP01_455g4"/>
<evidence type="ECO:0000313" key="1">
    <source>
        <dbReference type="EMBL" id="KNZ50182.1"/>
    </source>
</evidence>
<reference evidence="1 2" key="1">
    <citation type="submission" date="2015-08" db="EMBL/GenBank/DDBJ databases">
        <title>Next Generation Sequencing and Analysis of the Genome of Puccinia sorghi L Schw, the Causal Agent of Maize Common Rust.</title>
        <authorList>
            <person name="Rochi L."/>
            <person name="Burguener G."/>
            <person name="Darino M."/>
            <person name="Turjanski A."/>
            <person name="Kreff E."/>
            <person name="Dieguez M.J."/>
            <person name="Sacco F."/>
        </authorList>
    </citation>
    <scope>NUCLEOTIDE SEQUENCE [LARGE SCALE GENOMIC DNA]</scope>
    <source>
        <strain evidence="1 2">RO10H11247</strain>
    </source>
</reference>
<keyword evidence="2" id="KW-1185">Reference proteome</keyword>
<dbReference type="Proteomes" id="UP000037035">
    <property type="component" value="Unassembled WGS sequence"/>
</dbReference>
<dbReference type="AlphaFoldDB" id="A0A0L6UPK1"/>